<feature type="transmembrane region" description="Helical" evidence="1">
    <location>
        <begin position="287"/>
        <end position="308"/>
    </location>
</feature>
<protein>
    <recommendedName>
        <fullName evidence="4">Transmembrane protein</fullName>
    </recommendedName>
</protein>
<reference evidence="2" key="1">
    <citation type="submission" date="2021-01" db="EMBL/GenBank/DDBJ databases">
        <authorList>
            <consortium name="Genoscope - CEA"/>
            <person name="William W."/>
        </authorList>
    </citation>
    <scope>NUCLEOTIDE SEQUENCE</scope>
</reference>
<accession>A0A8S1MHV9</accession>
<feature type="transmembrane region" description="Helical" evidence="1">
    <location>
        <begin position="142"/>
        <end position="164"/>
    </location>
</feature>
<keyword evidence="3" id="KW-1185">Reference proteome</keyword>
<dbReference type="OMA" id="EREVQFF"/>
<keyword evidence="1" id="KW-1133">Transmembrane helix</keyword>
<dbReference type="AlphaFoldDB" id="A0A8S1MHV9"/>
<dbReference type="Proteomes" id="UP000688137">
    <property type="component" value="Unassembled WGS sequence"/>
</dbReference>
<feature type="transmembrane region" description="Helical" evidence="1">
    <location>
        <begin position="264"/>
        <end position="281"/>
    </location>
</feature>
<dbReference type="EMBL" id="CAJJDM010000053">
    <property type="protein sequence ID" value="CAD8074874.1"/>
    <property type="molecule type" value="Genomic_DNA"/>
</dbReference>
<sequence>MAQQQRNETIVPILVTQEEYNEIMKQPDYIQQQLLQQLQQKKYEQQQQIYQHPYLQYQNYQKQQDNNNLDAQPQIPSYPFEKANQQQQQYYYTPQQQLLQQYNQNLNQNLIQKEIIILQHKEIEVAGEREVQYFNQNLAKYFSIEMTFSLILNFISALFRMWIINRYWEWSIALWIVLSLYILLNLFILTNPKIILQNNNQKFVYVLHIILYSLLLQGLQIAVQGYEYFIWNYFFFFYSMIAASFISVCLTIKQKGINLTLPQYLPAIIVPVCLIFLLQLICTWSFYLPLLLWGIVVVFIAQGLVLLFKRINKLGYSKHHTNDCYAMATLLQILMISPFYDNE</sequence>
<feature type="transmembrane region" description="Helical" evidence="1">
    <location>
        <begin position="229"/>
        <end position="252"/>
    </location>
</feature>
<comment type="caution">
    <text evidence="2">The sequence shown here is derived from an EMBL/GenBank/DDBJ whole genome shotgun (WGS) entry which is preliminary data.</text>
</comment>
<evidence type="ECO:0000256" key="1">
    <source>
        <dbReference type="SAM" id="Phobius"/>
    </source>
</evidence>
<evidence type="ECO:0000313" key="3">
    <source>
        <dbReference type="Proteomes" id="UP000688137"/>
    </source>
</evidence>
<name>A0A8S1MHV9_PARPR</name>
<evidence type="ECO:0000313" key="2">
    <source>
        <dbReference type="EMBL" id="CAD8074874.1"/>
    </source>
</evidence>
<keyword evidence="1" id="KW-0812">Transmembrane</keyword>
<gene>
    <name evidence="2" type="ORF">PPRIM_AZ9-3.1.T0530197</name>
</gene>
<feature type="transmembrane region" description="Helical" evidence="1">
    <location>
        <begin position="203"/>
        <end position="223"/>
    </location>
</feature>
<evidence type="ECO:0008006" key="4">
    <source>
        <dbReference type="Google" id="ProtNLM"/>
    </source>
</evidence>
<organism evidence="2 3">
    <name type="scientific">Paramecium primaurelia</name>
    <dbReference type="NCBI Taxonomy" id="5886"/>
    <lineage>
        <taxon>Eukaryota</taxon>
        <taxon>Sar</taxon>
        <taxon>Alveolata</taxon>
        <taxon>Ciliophora</taxon>
        <taxon>Intramacronucleata</taxon>
        <taxon>Oligohymenophorea</taxon>
        <taxon>Peniculida</taxon>
        <taxon>Parameciidae</taxon>
        <taxon>Paramecium</taxon>
    </lineage>
</organism>
<feature type="transmembrane region" description="Helical" evidence="1">
    <location>
        <begin position="170"/>
        <end position="191"/>
    </location>
</feature>
<keyword evidence="1" id="KW-0472">Membrane</keyword>
<proteinExistence type="predicted"/>